<proteinExistence type="inferred from homology"/>
<dbReference type="Gene3D" id="2.40.170.20">
    <property type="entry name" value="TonB-dependent receptor, beta-barrel domain"/>
    <property type="match status" value="1"/>
</dbReference>
<evidence type="ECO:0000256" key="7">
    <source>
        <dbReference type="ARBA" id="ARBA00023237"/>
    </source>
</evidence>
<dbReference type="InterPro" id="IPR000531">
    <property type="entry name" value="Beta-barrel_TonB"/>
</dbReference>
<evidence type="ECO:0000256" key="9">
    <source>
        <dbReference type="RuleBase" id="RU003357"/>
    </source>
</evidence>
<dbReference type="Pfam" id="PF00593">
    <property type="entry name" value="TonB_dep_Rec_b-barrel"/>
    <property type="match status" value="1"/>
</dbReference>
<reference evidence="13 14" key="1">
    <citation type="submission" date="2019-09" db="EMBL/GenBank/DDBJ databases">
        <title>Arenimonas chukotkensis sp. nov., a bacterium isolated from Chukotka hot spring, Arctic region, Russia.</title>
        <authorList>
            <person name="Zayulina K.S."/>
            <person name="Prokofeva M.I."/>
            <person name="Elcheninov A.G."/>
            <person name="Novikov A."/>
            <person name="Kochetkova T.V."/>
            <person name="Kublanov I.V."/>
        </authorList>
    </citation>
    <scope>NUCLEOTIDE SEQUENCE [LARGE SCALE GENOMIC DNA]</scope>
    <source>
        <strain evidence="13 14">3729k</strain>
    </source>
</reference>
<dbReference type="EMBL" id="VUOD01000003">
    <property type="protein sequence ID" value="KAA2285235.1"/>
    <property type="molecule type" value="Genomic_DNA"/>
</dbReference>
<evidence type="ECO:0000256" key="3">
    <source>
        <dbReference type="ARBA" id="ARBA00022452"/>
    </source>
</evidence>
<keyword evidence="13" id="KW-0675">Receptor</keyword>
<protein>
    <submittedName>
        <fullName evidence="13">TonB-dependent receptor</fullName>
    </submittedName>
</protein>
<keyword evidence="14" id="KW-1185">Reference proteome</keyword>
<dbReference type="RefSeq" id="WP_149860059.1">
    <property type="nucleotide sequence ID" value="NZ_VUOD01000003.1"/>
</dbReference>
<dbReference type="InterPro" id="IPR012910">
    <property type="entry name" value="Plug_dom"/>
</dbReference>
<dbReference type="AlphaFoldDB" id="A0A5B2ZB98"/>
<dbReference type="InterPro" id="IPR039426">
    <property type="entry name" value="TonB-dep_rcpt-like"/>
</dbReference>
<keyword evidence="2 8" id="KW-0813">Transport</keyword>
<feature type="signal peptide" evidence="10">
    <location>
        <begin position="1"/>
        <end position="29"/>
    </location>
</feature>
<keyword evidence="7 8" id="KW-0998">Cell outer membrane</keyword>
<evidence type="ECO:0000256" key="8">
    <source>
        <dbReference type="PROSITE-ProRule" id="PRU01360"/>
    </source>
</evidence>
<evidence type="ECO:0000259" key="11">
    <source>
        <dbReference type="Pfam" id="PF00593"/>
    </source>
</evidence>
<evidence type="ECO:0000313" key="14">
    <source>
        <dbReference type="Proteomes" id="UP000322165"/>
    </source>
</evidence>
<comment type="subcellular location">
    <subcellularLocation>
        <location evidence="1 8">Cell outer membrane</location>
        <topology evidence="1 8">Multi-pass membrane protein</topology>
    </subcellularLocation>
</comment>
<dbReference type="InterPro" id="IPR036942">
    <property type="entry name" value="Beta-barrel_TonB_sf"/>
</dbReference>
<keyword evidence="3 8" id="KW-1134">Transmembrane beta strand</keyword>
<dbReference type="PANTHER" id="PTHR47234">
    <property type="match status" value="1"/>
</dbReference>
<dbReference type="PANTHER" id="PTHR47234:SF2">
    <property type="entry name" value="TONB-DEPENDENT RECEPTOR"/>
    <property type="match status" value="1"/>
</dbReference>
<dbReference type="GO" id="GO:0009279">
    <property type="term" value="C:cell outer membrane"/>
    <property type="evidence" value="ECO:0007669"/>
    <property type="project" value="UniProtKB-SubCell"/>
</dbReference>
<gene>
    <name evidence="13" type="ORF">F0415_04765</name>
</gene>
<dbReference type="Gene3D" id="2.170.130.10">
    <property type="entry name" value="TonB-dependent receptor, plug domain"/>
    <property type="match status" value="1"/>
</dbReference>
<dbReference type="CDD" id="cd01347">
    <property type="entry name" value="ligand_gated_channel"/>
    <property type="match status" value="1"/>
</dbReference>
<comment type="caution">
    <text evidence="13">The sequence shown here is derived from an EMBL/GenBank/DDBJ whole genome shotgun (WGS) entry which is preliminary data.</text>
</comment>
<feature type="domain" description="TonB-dependent receptor plug" evidence="12">
    <location>
        <begin position="58"/>
        <end position="166"/>
    </location>
</feature>
<dbReference type="SUPFAM" id="SSF56935">
    <property type="entry name" value="Porins"/>
    <property type="match status" value="1"/>
</dbReference>
<accession>A0A5B2ZB98</accession>
<name>A0A5B2ZB98_9GAMM</name>
<keyword evidence="10" id="KW-0732">Signal</keyword>
<keyword evidence="4 8" id="KW-0812">Transmembrane</keyword>
<sequence length="895" mass="96433">MSNFNQLSNAIRFALFAGAASMLAAPAFAQESEDDTTTLERIEVTGSRIKRADIEGALPVTVIDRQDIELSGDISVADFLRNATFNSFGSFRPQSGSSAQALAEVSLRGLGGSRTLVLIDGRRAPVSPMTGSVQDLNTIPLAAVERIEILSDGASAIYGSDAIGGVVNIITRKDFNGVEISLGMGEPTRSGGGETEEGSVIFGASGDRGSMMAGASYANRGIIFQRERPWSAGGVSTFSNNLFFANPAPGTLYGFVPGAFFNHPTNGSALPGFDCDSNGFFSGGSGATRRCFYDFTFVAADEAEIRNESLFSRGTYSINDDWSLYMSASVNRVKSFGRYAPVPSSPWPGGGIFIPANSPNHPGVRFPGTGYDPNQPFFLRHRFAALGPRDNFTENNVYNLLVGAEGRIGDVYVDFGYRSSESKYIELGRNYVVGNIAQQYISDGTYDIYDPFNNDPDVMSAMIATINRDSIAKIEEIYGNANFDLWEMGGGAAGLAIGAEARSEDFADIYDSLQESGQIVGSAGNSAGGGRDVKAMYFELFMPFMSNFDVTLAGRYDDYSDYGSDFSPKIAFRWQPLDTLTLRGSYGQGFRAPTLDIVTAQPAFSADTVTDPQTCAAFGQPPTCSTQITAYVIANPNLSSEQSDQWSVGLAWDAADWVNFTLDYYDIKIEDRIAPISVGLMITCLSGGTACPPGVSSLPANVSPPDPSLGLGIARDPVTGAILYAQRGFINRGTLETSGFDLNVRTNFDFGSWGTLNNWLAVSHVRDFSFDGGANLIGDPSLPEFRASLQNVWTIGDFTFAWNINHIDSTLSTAGVVARGGGNDYGYSHTLPSWTTHDLQATWNAPWNGRITVGVQNVLDKDPVLDPFDPTGRGFDFNLYDGYGRVPYIRYTQTF</sequence>
<evidence type="ECO:0000256" key="10">
    <source>
        <dbReference type="SAM" id="SignalP"/>
    </source>
</evidence>
<evidence type="ECO:0000259" key="12">
    <source>
        <dbReference type="Pfam" id="PF07715"/>
    </source>
</evidence>
<evidence type="ECO:0000256" key="5">
    <source>
        <dbReference type="ARBA" id="ARBA00023077"/>
    </source>
</evidence>
<evidence type="ECO:0000256" key="2">
    <source>
        <dbReference type="ARBA" id="ARBA00022448"/>
    </source>
</evidence>
<feature type="chain" id="PRO_5022821048" evidence="10">
    <location>
        <begin position="30"/>
        <end position="895"/>
    </location>
</feature>
<dbReference type="InterPro" id="IPR037066">
    <property type="entry name" value="Plug_dom_sf"/>
</dbReference>
<comment type="similarity">
    <text evidence="8 9">Belongs to the TonB-dependent receptor family.</text>
</comment>
<dbReference type="PROSITE" id="PS52016">
    <property type="entry name" value="TONB_DEPENDENT_REC_3"/>
    <property type="match status" value="1"/>
</dbReference>
<evidence type="ECO:0000313" key="13">
    <source>
        <dbReference type="EMBL" id="KAA2285235.1"/>
    </source>
</evidence>
<keyword evidence="6 8" id="KW-0472">Membrane</keyword>
<reference evidence="13 14" key="2">
    <citation type="submission" date="2019-09" db="EMBL/GenBank/DDBJ databases">
        <authorList>
            <person name="Mazur A."/>
        </authorList>
    </citation>
    <scope>NUCLEOTIDE SEQUENCE [LARGE SCALE GENOMIC DNA]</scope>
    <source>
        <strain evidence="13 14">3729k</strain>
    </source>
</reference>
<keyword evidence="5 9" id="KW-0798">TonB box</keyword>
<evidence type="ECO:0000256" key="1">
    <source>
        <dbReference type="ARBA" id="ARBA00004571"/>
    </source>
</evidence>
<evidence type="ECO:0000256" key="6">
    <source>
        <dbReference type="ARBA" id="ARBA00023136"/>
    </source>
</evidence>
<dbReference type="Pfam" id="PF07715">
    <property type="entry name" value="Plug"/>
    <property type="match status" value="1"/>
</dbReference>
<organism evidence="13 14">
    <name type="scientific">Arenimonas fontis</name>
    <dbReference type="NCBI Taxonomy" id="2608255"/>
    <lineage>
        <taxon>Bacteria</taxon>
        <taxon>Pseudomonadati</taxon>
        <taxon>Pseudomonadota</taxon>
        <taxon>Gammaproteobacteria</taxon>
        <taxon>Lysobacterales</taxon>
        <taxon>Lysobacteraceae</taxon>
        <taxon>Arenimonas</taxon>
    </lineage>
</organism>
<evidence type="ECO:0000256" key="4">
    <source>
        <dbReference type="ARBA" id="ARBA00022692"/>
    </source>
</evidence>
<feature type="domain" description="TonB-dependent receptor-like beta-barrel" evidence="11">
    <location>
        <begin position="383"/>
        <end position="858"/>
    </location>
</feature>
<dbReference type="Proteomes" id="UP000322165">
    <property type="component" value="Unassembled WGS sequence"/>
</dbReference>